<comment type="caution">
    <text evidence="2">The sequence shown here is derived from an EMBL/GenBank/DDBJ whole genome shotgun (WGS) entry which is preliminary data.</text>
</comment>
<dbReference type="AlphaFoldDB" id="A0A8T0VX47"/>
<proteinExistence type="predicted"/>
<evidence type="ECO:0000313" key="2">
    <source>
        <dbReference type="EMBL" id="KAG2637003.1"/>
    </source>
</evidence>
<feature type="region of interest" description="Disordered" evidence="1">
    <location>
        <begin position="201"/>
        <end position="236"/>
    </location>
</feature>
<dbReference type="EMBL" id="CM029040">
    <property type="protein sequence ID" value="KAG2637003.1"/>
    <property type="molecule type" value="Genomic_DNA"/>
</dbReference>
<sequence length="236" mass="25638">MEDSDLDSAALWAAVDYAAAKVSTRVRGAASDDDHRGEVLQPARPFKSPRLASASHATPPSPSPSPLPLPLAPPTHASPYATSDSAAAAAAAARNRLAVVESPPPQPWWFSTGSPITTPNDGGLLPSLSVDNFRKYQEVALSILEKRWRKISCFFSISFEIKDHSIEFDENRNVNRAEFLVRASMIGGRFSDGWGSCDRREKRFNKPNHDIPSTAETRAKNKACQDLLGTGNNRPG</sequence>
<dbReference type="PANTHER" id="PTHR37731:SF1">
    <property type="entry name" value="PEPTIDE TRANSPORTER FAMILY PROTEIN"/>
    <property type="match status" value="1"/>
</dbReference>
<keyword evidence="3" id="KW-1185">Reference proteome</keyword>
<name>A0A8T0VX47_PANVG</name>
<feature type="region of interest" description="Disordered" evidence="1">
    <location>
        <begin position="26"/>
        <end position="83"/>
    </location>
</feature>
<organism evidence="2 3">
    <name type="scientific">Panicum virgatum</name>
    <name type="common">Blackwell switchgrass</name>
    <dbReference type="NCBI Taxonomy" id="38727"/>
    <lineage>
        <taxon>Eukaryota</taxon>
        <taxon>Viridiplantae</taxon>
        <taxon>Streptophyta</taxon>
        <taxon>Embryophyta</taxon>
        <taxon>Tracheophyta</taxon>
        <taxon>Spermatophyta</taxon>
        <taxon>Magnoliopsida</taxon>
        <taxon>Liliopsida</taxon>
        <taxon>Poales</taxon>
        <taxon>Poaceae</taxon>
        <taxon>PACMAD clade</taxon>
        <taxon>Panicoideae</taxon>
        <taxon>Panicodae</taxon>
        <taxon>Paniceae</taxon>
        <taxon>Panicinae</taxon>
        <taxon>Panicum</taxon>
        <taxon>Panicum sect. Hiantes</taxon>
    </lineage>
</organism>
<evidence type="ECO:0000313" key="3">
    <source>
        <dbReference type="Proteomes" id="UP000823388"/>
    </source>
</evidence>
<dbReference type="Proteomes" id="UP000823388">
    <property type="component" value="Chromosome 2N"/>
</dbReference>
<accession>A0A8T0VX47</accession>
<dbReference type="PANTHER" id="PTHR37731">
    <property type="entry name" value="PEPTIDE TRANSPORTER FAMILY PROTEIN"/>
    <property type="match status" value="1"/>
</dbReference>
<reference evidence="2 3" key="1">
    <citation type="submission" date="2020-05" db="EMBL/GenBank/DDBJ databases">
        <title>WGS assembly of Panicum virgatum.</title>
        <authorList>
            <person name="Lovell J.T."/>
            <person name="Jenkins J."/>
            <person name="Shu S."/>
            <person name="Juenger T.E."/>
            <person name="Schmutz J."/>
        </authorList>
    </citation>
    <scope>NUCLEOTIDE SEQUENCE [LARGE SCALE GENOMIC DNA]</scope>
    <source>
        <strain evidence="3">cv. AP13</strain>
    </source>
</reference>
<feature type="compositionally biased region" description="Pro residues" evidence="1">
    <location>
        <begin position="59"/>
        <end position="73"/>
    </location>
</feature>
<protein>
    <submittedName>
        <fullName evidence="2">Uncharacterized protein</fullName>
    </submittedName>
</protein>
<gene>
    <name evidence="2" type="ORF">PVAP13_2NG482500</name>
</gene>
<evidence type="ECO:0000256" key="1">
    <source>
        <dbReference type="SAM" id="MobiDB-lite"/>
    </source>
</evidence>